<dbReference type="SUPFAM" id="SSF57586">
    <property type="entry name" value="TNF receptor-like"/>
    <property type="match status" value="1"/>
</dbReference>
<dbReference type="PANTHER" id="PTHR12120:SF10">
    <property type="entry name" value="TNFR-CYS DOMAIN-CONTAINING PROTEIN"/>
    <property type="match status" value="1"/>
</dbReference>
<dbReference type="GO" id="GO:0016020">
    <property type="term" value="C:membrane"/>
    <property type="evidence" value="ECO:0007669"/>
    <property type="project" value="UniProtKB-SubCell"/>
</dbReference>
<dbReference type="PROSITE" id="PS00652">
    <property type="entry name" value="TNFR_NGFR_1"/>
    <property type="match status" value="1"/>
</dbReference>
<feature type="disulfide bond" evidence="9">
    <location>
        <begin position="144"/>
        <end position="157"/>
    </location>
</feature>
<keyword evidence="6 9" id="KW-1015">Disulfide bond</keyword>
<feature type="disulfide bond" evidence="9">
    <location>
        <begin position="147"/>
        <end position="165"/>
    </location>
</feature>
<evidence type="ECO:0000256" key="10">
    <source>
        <dbReference type="SAM" id="Phobius"/>
    </source>
</evidence>
<sequence>MSVKGCSQGDSPTLMSQQYLTNKPPASKTLKIVRESFPATGQGTLTQPVMSVHMITDLFMLISVYTVYLFPVPVVCNRSCSWNQLTILRPKVVECLPCPECPEGEGMVPQCGSRITADVTVQCVQCKPGKSYSDKFDISSCKPCTICDPNEETISPCTATKNAVCGECNAGFYRATTGDCKPCMRCCADSKDEDIEEQCKAQTNLPSNQICRYDVNTINCAPTAYRTTAPAVLVSTIPVMSHDKMAARTKGGKGATTLRFISFATCLSFVVCLLLGVMLLFCYKKKMLSTLWRHGHTGYVRTTPTQVVCDQPQTPQVVFGNEKASV</sequence>
<evidence type="ECO:0000256" key="5">
    <source>
        <dbReference type="ARBA" id="ARBA00023136"/>
    </source>
</evidence>
<dbReference type="Gene3D" id="2.10.50.10">
    <property type="entry name" value="Tumor Necrosis Factor Receptor, subunit A, domain 2"/>
    <property type="match status" value="2"/>
</dbReference>
<keyword evidence="5 10" id="KW-0472">Membrane</keyword>
<dbReference type="GO" id="GO:0038023">
    <property type="term" value="F:signaling receptor activity"/>
    <property type="evidence" value="ECO:0007669"/>
    <property type="project" value="InterPro"/>
</dbReference>
<name>A0A2B4RZ13_STYPI</name>
<feature type="transmembrane region" description="Helical" evidence="10">
    <location>
        <begin position="260"/>
        <end position="283"/>
    </location>
</feature>
<keyword evidence="3" id="KW-0677">Repeat</keyword>
<feature type="repeat" description="TNFR-Cys" evidence="9">
    <location>
        <begin position="125"/>
        <end position="165"/>
    </location>
</feature>
<evidence type="ECO:0000256" key="8">
    <source>
        <dbReference type="ARBA" id="ARBA00023180"/>
    </source>
</evidence>
<keyword evidence="7 12" id="KW-0675">Receptor</keyword>
<accession>A0A2B4RZ13</accession>
<evidence type="ECO:0000256" key="9">
    <source>
        <dbReference type="PROSITE-ProRule" id="PRU00206"/>
    </source>
</evidence>
<keyword evidence="8" id="KW-0325">Glycoprotein</keyword>
<protein>
    <submittedName>
        <fullName evidence="12">Tumor necrosis factor receptor superfamily member 19</fullName>
    </submittedName>
</protein>
<evidence type="ECO:0000259" key="11">
    <source>
        <dbReference type="PROSITE" id="PS50050"/>
    </source>
</evidence>
<evidence type="ECO:0000256" key="4">
    <source>
        <dbReference type="ARBA" id="ARBA00022989"/>
    </source>
</evidence>
<evidence type="ECO:0000313" key="12">
    <source>
        <dbReference type="EMBL" id="PFX21485.1"/>
    </source>
</evidence>
<dbReference type="PANTHER" id="PTHR12120">
    <property type="entry name" value="TNFR-CYS DOMAIN-CONTAINING PROTEIN"/>
    <property type="match status" value="1"/>
</dbReference>
<dbReference type="PROSITE" id="PS50050">
    <property type="entry name" value="TNFR_NGFR_2"/>
    <property type="match status" value="1"/>
</dbReference>
<dbReference type="Pfam" id="PF00020">
    <property type="entry name" value="TNFR_c6"/>
    <property type="match status" value="1"/>
</dbReference>
<comment type="caution">
    <text evidence="12">The sequence shown here is derived from an EMBL/GenBank/DDBJ whole genome shotgun (WGS) entry which is preliminary data.</text>
</comment>
<dbReference type="OrthoDB" id="5986591at2759"/>
<keyword evidence="13" id="KW-1185">Reference proteome</keyword>
<feature type="disulfide bond" evidence="9">
    <location>
        <begin position="126"/>
        <end position="141"/>
    </location>
</feature>
<keyword evidence="2 10" id="KW-0812">Transmembrane</keyword>
<comment type="subcellular location">
    <subcellularLocation>
        <location evidence="1">Membrane</location>
        <topology evidence="1">Single-pass membrane protein</topology>
    </subcellularLocation>
</comment>
<dbReference type="EMBL" id="LSMT01000275">
    <property type="protein sequence ID" value="PFX21485.1"/>
    <property type="molecule type" value="Genomic_DNA"/>
</dbReference>
<organism evidence="12 13">
    <name type="scientific">Stylophora pistillata</name>
    <name type="common">Smooth cauliflower coral</name>
    <dbReference type="NCBI Taxonomy" id="50429"/>
    <lineage>
        <taxon>Eukaryota</taxon>
        <taxon>Metazoa</taxon>
        <taxon>Cnidaria</taxon>
        <taxon>Anthozoa</taxon>
        <taxon>Hexacorallia</taxon>
        <taxon>Scleractinia</taxon>
        <taxon>Astrocoeniina</taxon>
        <taxon>Pocilloporidae</taxon>
        <taxon>Stylophora</taxon>
    </lineage>
</organism>
<dbReference type="Proteomes" id="UP000225706">
    <property type="component" value="Unassembled WGS sequence"/>
</dbReference>
<evidence type="ECO:0000256" key="6">
    <source>
        <dbReference type="ARBA" id="ARBA00023157"/>
    </source>
</evidence>
<feature type="domain" description="TNFR-Cys" evidence="11">
    <location>
        <begin position="125"/>
        <end position="165"/>
    </location>
</feature>
<dbReference type="SMART" id="SM00208">
    <property type="entry name" value="TNFR"/>
    <property type="match status" value="1"/>
</dbReference>
<evidence type="ECO:0000256" key="2">
    <source>
        <dbReference type="ARBA" id="ARBA00022692"/>
    </source>
</evidence>
<evidence type="ECO:0000256" key="7">
    <source>
        <dbReference type="ARBA" id="ARBA00023170"/>
    </source>
</evidence>
<dbReference type="GO" id="GO:0043123">
    <property type="term" value="P:positive regulation of canonical NF-kappaB signal transduction"/>
    <property type="evidence" value="ECO:0007669"/>
    <property type="project" value="InterPro"/>
</dbReference>
<reference evidence="13" key="1">
    <citation type="journal article" date="2017" name="bioRxiv">
        <title>Comparative analysis of the genomes of Stylophora pistillata and Acropora digitifera provides evidence for extensive differences between species of corals.</title>
        <authorList>
            <person name="Voolstra C.R."/>
            <person name="Li Y."/>
            <person name="Liew Y.J."/>
            <person name="Baumgarten S."/>
            <person name="Zoccola D."/>
            <person name="Flot J.-F."/>
            <person name="Tambutte S."/>
            <person name="Allemand D."/>
            <person name="Aranda M."/>
        </authorList>
    </citation>
    <scope>NUCLEOTIDE SEQUENCE [LARGE SCALE GENOMIC DNA]</scope>
</reference>
<dbReference type="InterPro" id="IPR047526">
    <property type="entry name" value="TNR19/27/EDAR"/>
</dbReference>
<evidence type="ECO:0000256" key="1">
    <source>
        <dbReference type="ARBA" id="ARBA00004167"/>
    </source>
</evidence>
<proteinExistence type="predicted"/>
<dbReference type="GO" id="GO:0046330">
    <property type="term" value="P:positive regulation of JNK cascade"/>
    <property type="evidence" value="ECO:0007669"/>
    <property type="project" value="InterPro"/>
</dbReference>
<dbReference type="InterPro" id="IPR001368">
    <property type="entry name" value="TNFR/NGFR_Cys_rich_reg"/>
</dbReference>
<keyword evidence="4 10" id="KW-1133">Transmembrane helix</keyword>
<evidence type="ECO:0000313" key="13">
    <source>
        <dbReference type="Proteomes" id="UP000225706"/>
    </source>
</evidence>
<evidence type="ECO:0000256" key="3">
    <source>
        <dbReference type="ARBA" id="ARBA00022737"/>
    </source>
</evidence>
<gene>
    <name evidence="12" type="primary">Tnfrsf19</name>
    <name evidence="12" type="ORF">AWC38_SpisGene14022</name>
</gene>
<dbReference type="AlphaFoldDB" id="A0A2B4RZ13"/>